<dbReference type="RefSeq" id="WP_205293703.1">
    <property type="nucleotide sequence ID" value="NZ_CP070368.1"/>
</dbReference>
<accession>A0ABX7JEN7</accession>
<dbReference type="Proteomes" id="UP000663629">
    <property type="component" value="Chromosome 1"/>
</dbReference>
<name>A0ABX7JEN7_9RHOB</name>
<evidence type="ECO:0000313" key="3">
    <source>
        <dbReference type="Proteomes" id="UP000663629"/>
    </source>
</evidence>
<proteinExistence type="predicted"/>
<protein>
    <recommendedName>
        <fullName evidence="1">DUF6950 domain-containing protein</fullName>
    </recommendedName>
</protein>
<evidence type="ECO:0000259" key="1">
    <source>
        <dbReference type="Pfam" id="PF22262"/>
    </source>
</evidence>
<reference evidence="2 3" key="1">
    <citation type="submission" date="2021-02" db="EMBL/GenBank/DDBJ databases">
        <title>Paracoccus methylovroum sp.nov., a new methanol and methylamine utilizing methylotrophic denitrifer.</title>
        <authorList>
            <person name="Timsy T."/>
            <person name="Behrendt U."/>
            <person name="Ulrich A."/>
            <person name="Spanner T."/>
            <person name="Foesel B.U."/>
            <person name="Horn M.A."/>
            <person name="Kolb S."/>
        </authorList>
    </citation>
    <scope>NUCLEOTIDE SEQUENCE [LARGE SCALE GENOMIC DNA]</scope>
    <source>
        <strain evidence="2 3">H4-D09</strain>
    </source>
</reference>
<sequence>MAQTPEAALELPIGVAAEIDRQRREAFAWGRQDCALGLVSGSVRAITGVDLAVGYRGKYRGPAAALRILRDEGCETLADFAATKLPEIGPAMARIGDVGVIEADGPLGQAFCIVDATGLIVMTEAGHGRRPRADMIRAFRVGE</sequence>
<dbReference type="Pfam" id="PF22262">
    <property type="entry name" value="DUF6950"/>
    <property type="match status" value="1"/>
</dbReference>
<evidence type="ECO:0000313" key="2">
    <source>
        <dbReference type="EMBL" id="QRZ12675.1"/>
    </source>
</evidence>
<organism evidence="2 3">
    <name type="scientific">Paracoccus methylovorus</name>
    <dbReference type="NCBI Taxonomy" id="2812658"/>
    <lineage>
        <taxon>Bacteria</taxon>
        <taxon>Pseudomonadati</taxon>
        <taxon>Pseudomonadota</taxon>
        <taxon>Alphaproteobacteria</taxon>
        <taxon>Rhodobacterales</taxon>
        <taxon>Paracoccaceae</taxon>
        <taxon>Paracoccus</taxon>
    </lineage>
</organism>
<dbReference type="InterPro" id="IPR053802">
    <property type="entry name" value="DUF6950"/>
</dbReference>
<dbReference type="EMBL" id="CP070368">
    <property type="protein sequence ID" value="QRZ12675.1"/>
    <property type="molecule type" value="Genomic_DNA"/>
</dbReference>
<keyword evidence="3" id="KW-1185">Reference proteome</keyword>
<gene>
    <name evidence="2" type="ORF">JWJ88_08635</name>
</gene>
<feature type="domain" description="DUF6950" evidence="1">
    <location>
        <begin position="15"/>
        <end position="141"/>
    </location>
</feature>